<proteinExistence type="predicted"/>
<gene>
    <name evidence="1" type="ORF">SAMN02745226_00908</name>
</gene>
<dbReference type="RefSeq" id="WP_072758825.1">
    <property type="nucleotide sequence ID" value="NZ_FRDJ01000004.1"/>
</dbReference>
<dbReference type="SUPFAM" id="SSF52833">
    <property type="entry name" value="Thioredoxin-like"/>
    <property type="match status" value="1"/>
</dbReference>
<name>A0A1M7SII8_FERGO</name>
<evidence type="ECO:0008006" key="3">
    <source>
        <dbReference type="Google" id="ProtNLM"/>
    </source>
</evidence>
<dbReference type="Pfam" id="PF01257">
    <property type="entry name" value="2Fe-2S_thioredx"/>
    <property type="match status" value="1"/>
</dbReference>
<organism evidence="1 2">
    <name type="scientific">Fervidobacterium gondwanense DSM 13020</name>
    <dbReference type="NCBI Taxonomy" id="1121883"/>
    <lineage>
        <taxon>Bacteria</taxon>
        <taxon>Thermotogati</taxon>
        <taxon>Thermotogota</taxon>
        <taxon>Thermotogae</taxon>
        <taxon>Thermotogales</taxon>
        <taxon>Fervidobacteriaceae</taxon>
        <taxon>Fervidobacterium</taxon>
    </lineage>
</organism>
<dbReference type="STRING" id="1121883.SAMN02745226_00908"/>
<dbReference type="CDD" id="cd02980">
    <property type="entry name" value="TRX_Fd_family"/>
    <property type="match status" value="1"/>
</dbReference>
<dbReference type="AlphaFoldDB" id="A0A1M7SII8"/>
<protein>
    <recommendedName>
        <fullName evidence="3">Thioredoxin-like [2Fe-2S] ferredoxin</fullName>
    </recommendedName>
</protein>
<sequence>MSKFTVHVCTVGCCRDNGGLEIFRAFSEEIERLNLQEQFTVKEAECNGICKYKPTVVIETETGEKFFYGNMDPEVAKDLVKYHIQNDIDSEKVIASHLVKKE</sequence>
<accession>A0A1M7SII8</accession>
<keyword evidence="2" id="KW-1185">Reference proteome</keyword>
<evidence type="ECO:0000313" key="1">
    <source>
        <dbReference type="EMBL" id="SHN58275.1"/>
    </source>
</evidence>
<reference evidence="2" key="1">
    <citation type="submission" date="2016-12" db="EMBL/GenBank/DDBJ databases">
        <authorList>
            <person name="Varghese N."/>
            <person name="Submissions S."/>
        </authorList>
    </citation>
    <scope>NUCLEOTIDE SEQUENCE [LARGE SCALE GENOMIC DNA]</scope>
    <source>
        <strain evidence="2">DSM 13020</strain>
    </source>
</reference>
<dbReference type="InterPro" id="IPR036249">
    <property type="entry name" value="Thioredoxin-like_sf"/>
</dbReference>
<dbReference type="OrthoDB" id="46298at2"/>
<evidence type="ECO:0000313" key="2">
    <source>
        <dbReference type="Proteomes" id="UP000184207"/>
    </source>
</evidence>
<dbReference type="EMBL" id="FRDJ01000004">
    <property type="protein sequence ID" value="SHN58275.1"/>
    <property type="molecule type" value="Genomic_DNA"/>
</dbReference>
<dbReference type="Proteomes" id="UP000184207">
    <property type="component" value="Unassembled WGS sequence"/>
</dbReference>
<dbReference type="Gene3D" id="3.40.30.10">
    <property type="entry name" value="Glutaredoxin"/>
    <property type="match status" value="1"/>
</dbReference>